<organism evidence="1 2">
    <name type="scientific">Vreelandella populi</name>
    <dbReference type="NCBI Taxonomy" id="2498858"/>
    <lineage>
        <taxon>Bacteria</taxon>
        <taxon>Pseudomonadati</taxon>
        <taxon>Pseudomonadota</taxon>
        <taxon>Gammaproteobacteria</taxon>
        <taxon>Oceanospirillales</taxon>
        <taxon>Halomonadaceae</taxon>
        <taxon>Vreelandella</taxon>
    </lineage>
</organism>
<dbReference type="OrthoDB" id="6162881at2"/>
<reference evidence="1 2" key="1">
    <citation type="submission" date="2018-12" db="EMBL/GenBank/DDBJ databases">
        <title>three novel Halomonas strain isolated from plants.</title>
        <authorList>
            <person name="Sun C."/>
        </authorList>
    </citation>
    <scope>NUCLEOTIDE SEQUENCE [LARGE SCALE GENOMIC DNA]</scope>
    <source>
        <strain evidence="1 2">RC</strain>
    </source>
</reference>
<dbReference type="EMBL" id="RZHD01000010">
    <property type="protein sequence ID" value="RUR43333.1"/>
    <property type="molecule type" value="Genomic_DNA"/>
</dbReference>
<name>A0A3S1E572_9GAMM</name>
<protein>
    <submittedName>
        <fullName evidence="1">Uncharacterized protein</fullName>
    </submittedName>
</protein>
<dbReference type="Proteomes" id="UP000286912">
    <property type="component" value="Unassembled WGS sequence"/>
</dbReference>
<gene>
    <name evidence="1" type="ORF">ELY37_16585</name>
</gene>
<dbReference type="RefSeq" id="WP_126981915.1">
    <property type="nucleotide sequence ID" value="NZ_RZHD01000010.1"/>
</dbReference>
<sequence>MTQPTHTHRELGGKYIELQQHEGAGPLVGQWLVIYEDLSKGIQSATTQADWMQNWRAVAPDDCTVCMGTGTDHIKGNAANPCGHCYGLGKVREDGEAAGELWELATIAGGIIQRQLEELLNLRRIADNPAIQELIEQQRQQAMIDGIARDDQAWRNGQGFGPGGQRYTGD</sequence>
<evidence type="ECO:0000313" key="1">
    <source>
        <dbReference type="EMBL" id="RUR43333.1"/>
    </source>
</evidence>
<proteinExistence type="predicted"/>
<accession>A0A3S1E572</accession>
<dbReference type="AlphaFoldDB" id="A0A3S1E572"/>
<evidence type="ECO:0000313" key="2">
    <source>
        <dbReference type="Proteomes" id="UP000286912"/>
    </source>
</evidence>
<comment type="caution">
    <text evidence="1">The sequence shown here is derived from an EMBL/GenBank/DDBJ whole genome shotgun (WGS) entry which is preliminary data.</text>
</comment>
<keyword evidence="2" id="KW-1185">Reference proteome</keyword>